<dbReference type="PROSITE" id="PS00893">
    <property type="entry name" value="NUDIX_BOX"/>
    <property type="match status" value="1"/>
</dbReference>
<sequence length="147" mass="16744">MFSIGLFAIITDGENRVLLCHRTDYDLWNLPGGGMEHGETPWKGVVREMKEELGVDIEVERLVDVACKPHENDIIFTFLCDIAPNQAIKTGDDVDRAEFFEFDRFPGNTSPRHKERVKGFLEQVCKGAALRKQMGKSTVELIWEGKF</sequence>
<dbReference type="Proteomes" id="UP000178323">
    <property type="component" value="Unassembled WGS sequence"/>
</dbReference>
<dbReference type="InterPro" id="IPR020084">
    <property type="entry name" value="NUDIX_hydrolase_CS"/>
</dbReference>
<evidence type="ECO:0000259" key="4">
    <source>
        <dbReference type="PROSITE" id="PS51462"/>
    </source>
</evidence>
<organism evidence="5 6">
    <name type="scientific">Candidatus Falkowbacteria bacterium RBG_13_39_14</name>
    <dbReference type="NCBI Taxonomy" id="1797985"/>
    <lineage>
        <taxon>Bacteria</taxon>
        <taxon>Candidatus Falkowiibacteriota</taxon>
    </lineage>
</organism>
<dbReference type="InterPro" id="IPR000086">
    <property type="entry name" value="NUDIX_hydrolase_dom"/>
</dbReference>
<protein>
    <recommendedName>
        <fullName evidence="4">Nudix hydrolase domain-containing protein</fullName>
    </recommendedName>
</protein>
<evidence type="ECO:0000313" key="5">
    <source>
        <dbReference type="EMBL" id="OGF21578.1"/>
    </source>
</evidence>
<dbReference type="PROSITE" id="PS51462">
    <property type="entry name" value="NUDIX"/>
    <property type="match status" value="1"/>
</dbReference>
<dbReference type="EMBL" id="MFFS01000057">
    <property type="protein sequence ID" value="OGF21578.1"/>
    <property type="molecule type" value="Genomic_DNA"/>
</dbReference>
<dbReference type="InterPro" id="IPR020476">
    <property type="entry name" value="Nudix_hydrolase"/>
</dbReference>
<name>A0A1F5S4E1_9BACT</name>
<dbReference type="PRINTS" id="PR00502">
    <property type="entry name" value="NUDIXFAMILY"/>
</dbReference>
<comment type="cofactor">
    <cofactor evidence="1">
        <name>Mg(2+)</name>
        <dbReference type="ChEBI" id="CHEBI:18420"/>
    </cofactor>
</comment>
<keyword evidence="2 3" id="KW-0378">Hydrolase</keyword>
<reference evidence="5 6" key="1">
    <citation type="journal article" date="2016" name="Nat. Commun.">
        <title>Thousands of microbial genomes shed light on interconnected biogeochemical processes in an aquifer system.</title>
        <authorList>
            <person name="Anantharaman K."/>
            <person name="Brown C.T."/>
            <person name="Hug L.A."/>
            <person name="Sharon I."/>
            <person name="Castelle C.J."/>
            <person name="Probst A.J."/>
            <person name="Thomas B.C."/>
            <person name="Singh A."/>
            <person name="Wilkins M.J."/>
            <person name="Karaoz U."/>
            <person name="Brodie E.L."/>
            <person name="Williams K.H."/>
            <person name="Hubbard S.S."/>
            <person name="Banfield J.F."/>
        </authorList>
    </citation>
    <scope>NUCLEOTIDE SEQUENCE [LARGE SCALE GENOMIC DNA]</scope>
</reference>
<dbReference type="InterPro" id="IPR015797">
    <property type="entry name" value="NUDIX_hydrolase-like_dom_sf"/>
</dbReference>
<dbReference type="STRING" id="1797985.A2Y83_01305"/>
<gene>
    <name evidence="5" type="ORF">A2Y83_01305</name>
</gene>
<dbReference type="PANTHER" id="PTHR43046:SF2">
    <property type="entry name" value="8-OXO-DGTP DIPHOSPHATASE-RELATED"/>
    <property type="match status" value="1"/>
</dbReference>
<dbReference type="PANTHER" id="PTHR43046">
    <property type="entry name" value="GDP-MANNOSE MANNOSYL HYDROLASE"/>
    <property type="match status" value="1"/>
</dbReference>
<dbReference type="GO" id="GO:0016787">
    <property type="term" value="F:hydrolase activity"/>
    <property type="evidence" value="ECO:0007669"/>
    <property type="project" value="UniProtKB-KW"/>
</dbReference>
<comment type="similarity">
    <text evidence="3">Belongs to the Nudix hydrolase family.</text>
</comment>
<dbReference type="CDD" id="cd02883">
    <property type="entry name" value="NUDIX_Hydrolase"/>
    <property type="match status" value="1"/>
</dbReference>
<evidence type="ECO:0000256" key="3">
    <source>
        <dbReference type="RuleBase" id="RU003476"/>
    </source>
</evidence>
<accession>A0A1F5S4E1</accession>
<dbReference type="SUPFAM" id="SSF55811">
    <property type="entry name" value="Nudix"/>
    <property type="match status" value="1"/>
</dbReference>
<evidence type="ECO:0000256" key="1">
    <source>
        <dbReference type="ARBA" id="ARBA00001946"/>
    </source>
</evidence>
<feature type="domain" description="Nudix hydrolase" evidence="4">
    <location>
        <begin position="1"/>
        <end position="122"/>
    </location>
</feature>
<dbReference type="Gene3D" id="3.90.79.10">
    <property type="entry name" value="Nucleoside Triphosphate Pyrophosphohydrolase"/>
    <property type="match status" value="1"/>
</dbReference>
<dbReference type="AlphaFoldDB" id="A0A1F5S4E1"/>
<comment type="caution">
    <text evidence="5">The sequence shown here is derived from an EMBL/GenBank/DDBJ whole genome shotgun (WGS) entry which is preliminary data.</text>
</comment>
<evidence type="ECO:0000256" key="2">
    <source>
        <dbReference type="ARBA" id="ARBA00022801"/>
    </source>
</evidence>
<dbReference type="Pfam" id="PF00293">
    <property type="entry name" value="NUDIX"/>
    <property type="match status" value="1"/>
</dbReference>
<evidence type="ECO:0000313" key="6">
    <source>
        <dbReference type="Proteomes" id="UP000178323"/>
    </source>
</evidence>
<proteinExistence type="inferred from homology"/>